<organism evidence="7 8">
    <name type="scientific">Natrinema salaciae</name>
    <dbReference type="NCBI Taxonomy" id="1186196"/>
    <lineage>
        <taxon>Archaea</taxon>
        <taxon>Methanobacteriati</taxon>
        <taxon>Methanobacteriota</taxon>
        <taxon>Stenosarchaea group</taxon>
        <taxon>Halobacteria</taxon>
        <taxon>Halobacteriales</taxon>
        <taxon>Natrialbaceae</taxon>
        <taxon>Natrinema</taxon>
    </lineage>
</organism>
<dbReference type="OrthoDB" id="106630at2157"/>
<dbReference type="SUPFAM" id="SSF55874">
    <property type="entry name" value="ATPase domain of HSP90 chaperone/DNA topoisomerase II/histidine kinase"/>
    <property type="match status" value="1"/>
</dbReference>
<proteinExistence type="predicted"/>
<dbReference type="AlphaFoldDB" id="A0A1H9B4V8"/>
<dbReference type="PROSITE" id="PS50109">
    <property type="entry name" value="HIS_KIN"/>
    <property type="match status" value="1"/>
</dbReference>
<dbReference type="Pfam" id="PF02518">
    <property type="entry name" value="HATPase_c"/>
    <property type="match status" value="1"/>
</dbReference>
<dbReference type="Gene3D" id="3.30.565.10">
    <property type="entry name" value="Histidine kinase-like ATPase, C-terminal domain"/>
    <property type="match status" value="1"/>
</dbReference>
<evidence type="ECO:0000256" key="5">
    <source>
        <dbReference type="ARBA" id="ARBA00022777"/>
    </source>
</evidence>
<dbReference type="InterPro" id="IPR025847">
    <property type="entry name" value="MEDS_domain"/>
</dbReference>
<dbReference type="GO" id="GO:0000155">
    <property type="term" value="F:phosphorelay sensor kinase activity"/>
    <property type="evidence" value="ECO:0007669"/>
    <property type="project" value="InterPro"/>
</dbReference>
<dbReference type="InterPro" id="IPR004358">
    <property type="entry name" value="Sig_transdc_His_kin-like_C"/>
</dbReference>
<dbReference type="InterPro" id="IPR036097">
    <property type="entry name" value="HisK_dim/P_sf"/>
</dbReference>
<comment type="catalytic activity">
    <reaction evidence="1">
        <text>ATP + protein L-histidine = ADP + protein N-phospho-L-histidine.</text>
        <dbReference type="EC" id="2.7.13.3"/>
    </reaction>
</comment>
<evidence type="ECO:0000256" key="4">
    <source>
        <dbReference type="ARBA" id="ARBA00022679"/>
    </source>
</evidence>
<dbReference type="Gene3D" id="3.40.50.300">
    <property type="entry name" value="P-loop containing nucleotide triphosphate hydrolases"/>
    <property type="match status" value="1"/>
</dbReference>
<dbReference type="InterPro" id="IPR005467">
    <property type="entry name" value="His_kinase_dom"/>
</dbReference>
<dbReference type="Gene3D" id="1.10.287.130">
    <property type="match status" value="1"/>
</dbReference>
<dbReference type="PRINTS" id="PR00344">
    <property type="entry name" value="BCTRLSENSOR"/>
</dbReference>
<dbReference type="Pfam" id="PF00512">
    <property type="entry name" value="HisKA"/>
    <property type="match status" value="1"/>
</dbReference>
<dbReference type="EMBL" id="FOFD01000001">
    <property type="protein sequence ID" value="SEP84062.1"/>
    <property type="molecule type" value="Genomic_DNA"/>
</dbReference>
<evidence type="ECO:0000259" key="6">
    <source>
        <dbReference type="PROSITE" id="PS50109"/>
    </source>
</evidence>
<dbReference type="CDD" id="cd00082">
    <property type="entry name" value="HisKA"/>
    <property type="match status" value="1"/>
</dbReference>
<dbReference type="STRING" id="1186196.SAMN04489841_0635"/>
<feature type="domain" description="Histidine kinase" evidence="6">
    <location>
        <begin position="278"/>
        <end position="491"/>
    </location>
</feature>
<name>A0A1H9B4V8_9EURY</name>
<dbReference type="SMART" id="SM00388">
    <property type="entry name" value="HisKA"/>
    <property type="match status" value="1"/>
</dbReference>
<evidence type="ECO:0000256" key="1">
    <source>
        <dbReference type="ARBA" id="ARBA00000085"/>
    </source>
</evidence>
<gene>
    <name evidence="7" type="ORF">SAMN04489841_0635</name>
</gene>
<keyword evidence="4" id="KW-0808">Transferase</keyword>
<dbReference type="SUPFAM" id="SSF47384">
    <property type="entry name" value="Homodimeric domain of signal transducing histidine kinase"/>
    <property type="match status" value="1"/>
</dbReference>
<keyword evidence="5 7" id="KW-0418">Kinase</keyword>
<dbReference type="PANTHER" id="PTHR43304">
    <property type="entry name" value="PHYTOCHROME-LIKE PROTEIN CPH1"/>
    <property type="match status" value="1"/>
</dbReference>
<dbReference type="SMART" id="SM00387">
    <property type="entry name" value="HATPase_c"/>
    <property type="match status" value="1"/>
</dbReference>
<evidence type="ECO:0000256" key="3">
    <source>
        <dbReference type="ARBA" id="ARBA00022553"/>
    </source>
</evidence>
<dbReference type="Pfam" id="PF14417">
    <property type="entry name" value="MEDS"/>
    <property type="match status" value="1"/>
</dbReference>
<reference evidence="8" key="1">
    <citation type="submission" date="2016-10" db="EMBL/GenBank/DDBJ databases">
        <authorList>
            <person name="Varghese N."/>
            <person name="Submissions S."/>
        </authorList>
    </citation>
    <scope>NUCLEOTIDE SEQUENCE [LARGE SCALE GENOMIC DNA]</scope>
    <source>
        <strain evidence="8">DSM 25055</strain>
    </source>
</reference>
<dbReference type="FunFam" id="3.30.565.10:FF:000006">
    <property type="entry name" value="Sensor histidine kinase WalK"/>
    <property type="match status" value="1"/>
</dbReference>
<dbReference type="InterPro" id="IPR003594">
    <property type="entry name" value="HATPase_dom"/>
</dbReference>
<evidence type="ECO:0000256" key="2">
    <source>
        <dbReference type="ARBA" id="ARBA00012438"/>
    </source>
</evidence>
<dbReference type="PANTHER" id="PTHR43304:SF1">
    <property type="entry name" value="PAC DOMAIN-CONTAINING PROTEIN"/>
    <property type="match status" value="1"/>
</dbReference>
<keyword evidence="8" id="KW-1185">Reference proteome</keyword>
<sequence>MCSFGHDEQTAAGVQTDDQRGVLGLKSGLDALRSSPEFRGPVESLGDHDPTEHLAVIHESQAERLAAVVPFMRQGIERGERCLYIVNDRSESDLIEAMERGGIDVDAVLESGALTFRTVEDTYLRTGTFDPDDMLEYYADAIEAATAEYAGLRISAETTWILDEGTSLEKFMEYESRVNELFDGEDCIALCQYDRDVIPAEIICDVVRTHPHLVYDGAVCHNFYYTPPAEFFRPDSPDREVDRMLGTLHERTTAKVERNETIDALEESNDQLQRFAYIASHDLQEPLRMVSSYLQLLERNYRNELDADARDYIDFAVGGADRMREMIDDLLEFSRIDTGETTLEPVDCEGVIDTVLTDHQVQIEESGATIETGTLPTVEGDRTQLEQLFANLVGNAIKYRGNEPPEIEIDATERDGYWQLSVSDDGIGIDPEFTDQIFDVFNRLHTETEYSGTGIGLALCRKIATNHGGEIWVDTEPGEGSTFSVTLPRARHAD</sequence>
<keyword evidence="3" id="KW-0597">Phosphoprotein</keyword>
<dbReference type="InterPro" id="IPR036890">
    <property type="entry name" value="HATPase_C_sf"/>
</dbReference>
<evidence type="ECO:0000313" key="8">
    <source>
        <dbReference type="Proteomes" id="UP000199114"/>
    </source>
</evidence>
<dbReference type="InterPro" id="IPR052162">
    <property type="entry name" value="Sensor_kinase/Photoreceptor"/>
</dbReference>
<dbReference type="EC" id="2.7.13.3" evidence="2"/>
<dbReference type="InterPro" id="IPR027417">
    <property type="entry name" value="P-loop_NTPase"/>
</dbReference>
<dbReference type="InterPro" id="IPR003661">
    <property type="entry name" value="HisK_dim/P_dom"/>
</dbReference>
<protein>
    <recommendedName>
        <fullName evidence="2">histidine kinase</fullName>
        <ecNumber evidence="2">2.7.13.3</ecNumber>
    </recommendedName>
</protein>
<evidence type="ECO:0000313" key="7">
    <source>
        <dbReference type="EMBL" id="SEP84062.1"/>
    </source>
</evidence>
<accession>A0A1H9B4V8</accession>
<dbReference type="Proteomes" id="UP000199114">
    <property type="component" value="Unassembled WGS sequence"/>
</dbReference>